<organism evidence="4 5">
    <name type="scientific">Clostridium thermosuccinogenes</name>
    <dbReference type="NCBI Taxonomy" id="84032"/>
    <lineage>
        <taxon>Bacteria</taxon>
        <taxon>Bacillati</taxon>
        <taxon>Bacillota</taxon>
        <taxon>Clostridia</taxon>
        <taxon>Eubacteriales</taxon>
        <taxon>Clostridiaceae</taxon>
        <taxon>Clostridium</taxon>
    </lineage>
</organism>
<evidence type="ECO:0000256" key="2">
    <source>
        <dbReference type="ARBA" id="ARBA00022801"/>
    </source>
</evidence>
<dbReference type="EMBL" id="NIOJ01000022">
    <property type="protein sequence ID" value="PNT99001.1"/>
    <property type="molecule type" value="Genomic_DNA"/>
</dbReference>
<dbReference type="AlphaFoldDB" id="A0A2K2FE59"/>
<dbReference type="PROSITE" id="PS51462">
    <property type="entry name" value="NUDIX"/>
    <property type="match status" value="1"/>
</dbReference>
<comment type="caution">
    <text evidence="4">The sequence shown here is derived from an EMBL/GenBank/DDBJ whole genome shotgun (WGS) entry which is preliminary data.</text>
</comment>
<dbReference type="Proteomes" id="UP000236151">
    <property type="component" value="Unassembled WGS sequence"/>
</dbReference>
<dbReference type="PANTHER" id="PTHR43046">
    <property type="entry name" value="GDP-MANNOSE MANNOSYL HYDROLASE"/>
    <property type="match status" value="1"/>
</dbReference>
<feature type="domain" description="Nudix hydrolase" evidence="3">
    <location>
        <begin position="44"/>
        <end position="179"/>
    </location>
</feature>
<dbReference type="InterPro" id="IPR015797">
    <property type="entry name" value="NUDIX_hydrolase-like_dom_sf"/>
</dbReference>
<dbReference type="RefSeq" id="WP_103081535.1">
    <property type="nucleotide sequence ID" value="NZ_CP021850.1"/>
</dbReference>
<dbReference type="KEGG" id="cthd:CDO33_19665"/>
<gene>
    <name evidence="4" type="ORF">CDQ84_09670</name>
</gene>
<keyword evidence="5" id="KW-1185">Reference proteome</keyword>
<comment type="cofactor">
    <cofactor evidence="1">
        <name>Mg(2+)</name>
        <dbReference type="ChEBI" id="CHEBI:18420"/>
    </cofactor>
</comment>
<dbReference type="InterPro" id="IPR020084">
    <property type="entry name" value="NUDIX_hydrolase_CS"/>
</dbReference>
<dbReference type="PANTHER" id="PTHR43046:SF14">
    <property type="entry name" value="MUTT_NUDIX FAMILY PROTEIN"/>
    <property type="match status" value="1"/>
</dbReference>
<dbReference type="GO" id="GO:0016787">
    <property type="term" value="F:hydrolase activity"/>
    <property type="evidence" value="ECO:0007669"/>
    <property type="project" value="UniProtKB-KW"/>
</dbReference>
<dbReference type="SUPFAM" id="SSF55811">
    <property type="entry name" value="Nudix"/>
    <property type="match status" value="1"/>
</dbReference>
<protein>
    <recommendedName>
        <fullName evidence="3">Nudix hydrolase domain-containing protein</fullName>
    </recommendedName>
</protein>
<dbReference type="Pfam" id="PF00293">
    <property type="entry name" value="NUDIX"/>
    <property type="match status" value="1"/>
</dbReference>
<dbReference type="OrthoDB" id="9789229at2"/>
<keyword evidence="2" id="KW-0378">Hydrolase</keyword>
<dbReference type="InterPro" id="IPR000086">
    <property type="entry name" value="NUDIX_hydrolase_dom"/>
</dbReference>
<dbReference type="Gene3D" id="3.90.79.10">
    <property type="entry name" value="Nucleoside Triphosphate Pyrophosphohydrolase"/>
    <property type="match status" value="1"/>
</dbReference>
<sequence>MNRFNDKEFIELCQRLNAEPHIEEVTINYENKGFFNKIKKSVEKDRRGEVVFCVRRPNGKIIVVTCNEYPDGVFRIPTGGIGHEEDIIQAVYRETEEELGLKVDIESFAGVLKIKFENSGETVMFYSYLFILREKGGKLLADAIDDEISEIKEVDVDGLRQVGEALLNIKGKWSDWGRFRYETTMAIYRYLTNAGWQQ</sequence>
<dbReference type="CDD" id="cd02883">
    <property type="entry name" value="NUDIX_Hydrolase"/>
    <property type="match status" value="1"/>
</dbReference>
<dbReference type="PROSITE" id="PS00893">
    <property type="entry name" value="NUDIX_BOX"/>
    <property type="match status" value="1"/>
</dbReference>
<name>A0A2K2FE59_9CLOT</name>
<accession>A0A2K2FE59</accession>
<proteinExistence type="predicted"/>
<reference evidence="4 5" key="1">
    <citation type="submission" date="2017-06" db="EMBL/GenBank/DDBJ databases">
        <title>Investigating the central metabolism of Clostridium thermosuccinogenes.</title>
        <authorList>
            <person name="Koendjbiharie J.G."/>
            <person name="van Kranenburg R."/>
        </authorList>
    </citation>
    <scope>NUCLEOTIDE SEQUENCE [LARGE SCALE GENOMIC DNA]</scope>
    <source>
        <strain evidence="4 5">DSM 5806</strain>
    </source>
</reference>
<evidence type="ECO:0000259" key="3">
    <source>
        <dbReference type="PROSITE" id="PS51462"/>
    </source>
</evidence>
<evidence type="ECO:0000313" key="5">
    <source>
        <dbReference type="Proteomes" id="UP000236151"/>
    </source>
</evidence>
<evidence type="ECO:0000313" key="4">
    <source>
        <dbReference type="EMBL" id="PNT99001.1"/>
    </source>
</evidence>
<evidence type="ECO:0000256" key="1">
    <source>
        <dbReference type="ARBA" id="ARBA00001946"/>
    </source>
</evidence>